<dbReference type="Proteomes" id="UP000305848">
    <property type="component" value="Unassembled WGS sequence"/>
</dbReference>
<dbReference type="EMBL" id="SZQL01000006">
    <property type="protein sequence ID" value="TKK69026.1"/>
    <property type="molecule type" value="Genomic_DNA"/>
</dbReference>
<protein>
    <submittedName>
        <fullName evidence="1">DUF2851 family protein</fullName>
    </submittedName>
</protein>
<dbReference type="Pfam" id="PF11013">
    <property type="entry name" value="DUF2851"/>
    <property type="match status" value="1"/>
</dbReference>
<evidence type="ECO:0000313" key="2">
    <source>
        <dbReference type="Proteomes" id="UP000305848"/>
    </source>
</evidence>
<evidence type="ECO:0000313" key="1">
    <source>
        <dbReference type="EMBL" id="TKK69026.1"/>
    </source>
</evidence>
<dbReference type="AlphaFoldDB" id="A0A4U3L5P7"/>
<reference evidence="1 2" key="1">
    <citation type="submission" date="2019-05" db="EMBL/GenBank/DDBJ databases">
        <title>Panacibacter sp. strain 17mud1-8 Genome sequencing and assembly.</title>
        <authorList>
            <person name="Chhetri G."/>
        </authorList>
    </citation>
    <scope>NUCLEOTIDE SEQUENCE [LARGE SCALE GENOMIC DNA]</scope>
    <source>
        <strain evidence="1 2">17mud1-8</strain>
    </source>
</reference>
<accession>A0A4U3L5P7</accession>
<proteinExistence type="predicted"/>
<comment type="caution">
    <text evidence="1">The sequence shown here is derived from an EMBL/GenBank/DDBJ whole genome shotgun (WGS) entry which is preliminary data.</text>
</comment>
<organism evidence="1 2">
    <name type="scientific">Ilyomonas limi</name>
    <dbReference type="NCBI Taxonomy" id="2575867"/>
    <lineage>
        <taxon>Bacteria</taxon>
        <taxon>Pseudomonadati</taxon>
        <taxon>Bacteroidota</taxon>
        <taxon>Chitinophagia</taxon>
        <taxon>Chitinophagales</taxon>
        <taxon>Chitinophagaceae</taxon>
        <taxon>Ilyomonas</taxon>
    </lineage>
</organism>
<name>A0A4U3L5P7_9BACT</name>
<sequence>MLSERLLQFIWQFQYFNNKSLFTAKGEPLQIIYPGIYNTNQGPDFLQAKIRIGNTIWAGNIELHLKASDWQAHHHGEDDLYNSIILHVVWINDKVVKDKGGNELAALEMQPLVSKLMLEHYNELMQLHQFVPCENLLPVLTSIAWDSWKERLLVERLQKRSAKVFEHLYKSNNHWEEVLWWLLARNFGIMVNADAFEAIAQSIPVNILAKHKNQIHQLEALLLGQANLLNADFDEGYVQLLQREYLFLQKKYTLKAPGITPVFLRMRPSNFPTVRLAQLASLVATSAHLFSKIKEAATLNEVMAMLNVTANDYWHYHYRPGEPADYKPKVLGRQMMENIMINTIVPVLFAYGVYIKEQQYKDKAIEWLIQLAPETNNITKQWRAHNVENSNALHSQALLELKKHYCDVKRCLDCAVGNKILKGAAV</sequence>
<dbReference type="InterPro" id="IPR021272">
    <property type="entry name" value="DUF2851"/>
</dbReference>
<dbReference type="RefSeq" id="WP_137261645.1">
    <property type="nucleotide sequence ID" value="NZ_SZQL01000006.1"/>
</dbReference>
<keyword evidence="2" id="KW-1185">Reference proteome</keyword>
<gene>
    <name evidence="1" type="ORF">FC093_10060</name>
</gene>
<dbReference type="OrthoDB" id="1005072at2"/>